<dbReference type="InterPro" id="IPR036380">
    <property type="entry name" value="Isochorismatase-like_sf"/>
</dbReference>
<dbReference type="Pfam" id="PF00857">
    <property type="entry name" value="Isochorismatase"/>
    <property type="match status" value="1"/>
</dbReference>
<dbReference type="PANTHER" id="PTHR14119:SF3">
    <property type="entry name" value="ISOCHORISMATASE DOMAIN-CONTAINING PROTEIN 2"/>
    <property type="match status" value="1"/>
</dbReference>
<feature type="domain" description="Isochorismatase-like" evidence="1">
    <location>
        <begin position="10"/>
        <end position="156"/>
    </location>
</feature>
<dbReference type="AlphaFoldDB" id="A0A6C2CR63"/>
<comment type="caution">
    <text evidence="2">The sequence shown here is derived from an EMBL/GenBank/DDBJ whole genome shotgun (WGS) entry which is preliminary data.</text>
</comment>
<dbReference type="SUPFAM" id="SSF52499">
    <property type="entry name" value="Isochorismatase-like hydrolases"/>
    <property type="match status" value="1"/>
</dbReference>
<reference evidence="2 3" key="1">
    <citation type="submission" date="2019-01" db="EMBL/GenBank/DDBJ databases">
        <title>Zoogloea oleivorans genome sequencing and assembly.</title>
        <authorList>
            <person name="Tancsics A."/>
            <person name="Farkas M."/>
            <person name="Kriszt B."/>
            <person name="Maroti G."/>
            <person name="Horvath B."/>
        </authorList>
    </citation>
    <scope>NUCLEOTIDE SEQUENCE [LARGE SCALE GENOMIC DNA]</scope>
    <source>
        <strain evidence="2 3">Buc</strain>
    </source>
</reference>
<dbReference type="EMBL" id="SDKK01000011">
    <property type="protein sequence ID" value="TYC56196.1"/>
    <property type="molecule type" value="Genomic_DNA"/>
</dbReference>
<evidence type="ECO:0000313" key="2">
    <source>
        <dbReference type="EMBL" id="TYC56196.1"/>
    </source>
</evidence>
<evidence type="ECO:0000313" key="3">
    <source>
        <dbReference type="Proteomes" id="UP000389128"/>
    </source>
</evidence>
<organism evidence="2 3">
    <name type="scientific">Zoogloea oleivorans</name>
    <dbReference type="NCBI Taxonomy" id="1552750"/>
    <lineage>
        <taxon>Bacteria</taxon>
        <taxon>Pseudomonadati</taxon>
        <taxon>Pseudomonadota</taxon>
        <taxon>Betaproteobacteria</taxon>
        <taxon>Rhodocyclales</taxon>
        <taxon>Zoogloeaceae</taxon>
        <taxon>Zoogloea</taxon>
    </lineage>
</organism>
<protein>
    <submittedName>
        <fullName evidence="2">Hydrolase</fullName>
    </submittedName>
</protein>
<dbReference type="InterPro" id="IPR000868">
    <property type="entry name" value="Isochorismatase-like_dom"/>
</dbReference>
<accession>A0A6C2CR63</accession>
<dbReference type="GO" id="GO:0016787">
    <property type="term" value="F:hydrolase activity"/>
    <property type="evidence" value="ECO:0007669"/>
    <property type="project" value="UniProtKB-KW"/>
</dbReference>
<dbReference type="OrthoDB" id="9796958at2"/>
<dbReference type="Gene3D" id="3.40.50.850">
    <property type="entry name" value="Isochorismatase-like"/>
    <property type="match status" value="1"/>
</dbReference>
<dbReference type="PANTHER" id="PTHR14119">
    <property type="entry name" value="HYDROLASE"/>
    <property type="match status" value="1"/>
</dbReference>
<sequence>MLMNSSKASLLIVDVQTRLLPAIADGETVLQNCIWLTGVARRLAVPVVVSEQYPAGLGRTADALLEAAGDARIVEKTHFSCVSDGCLAGTAVDERRQVVVVGTEAHVCVLQTVLELRWQGKEVFVVADAVGTRKAPDKEAALARMRAHGVEIVTREMVAFEWLQRSATDLFRAVNRDFIRDN</sequence>
<dbReference type="CDD" id="cd01012">
    <property type="entry name" value="YcaC_related"/>
    <property type="match status" value="1"/>
</dbReference>
<dbReference type="InterPro" id="IPR050993">
    <property type="entry name" value="Isochorismatase_domain"/>
</dbReference>
<evidence type="ECO:0000259" key="1">
    <source>
        <dbReference type="Pfam" id="PF00857"/>
    </source>
</evidence>
<name>A0A6C2CR63_9RHOO</name>
<dbReference type="Proteomes" id="UP000389128">
    <property type="component" value="Unassembled WGS sequence"/>
</dbReference>
<gene>
    <name evidence="2" type="ORF">ETQ85_12920</name>
</gene>
<keyword evidence="3" id="KW-1185">Reference proteome</keyword>
<keyword evidence="2" id="KW-0378">Hydrolase</keyword>
<dbReference type="RefSeq" id="WP_148579490.1">
    <property type="nucleotide sequence ID" value="NZ_JAVEUW010000009.1"/>
</dbReference>
<proteinExistence type="predicted"/>